<name>A0A1M6R7H4_9BACT</name>
<feature type="region of interest" description="Disordered" evidence="1">
    <location>
        <begin position="82"/>
        <end position="117"/>
    </location>
</feature>
<evidence type="ECO:0000256" key="2">
    <source>
        <dbReference type="SAM" id="Phobius"/>
    </source>
</evidence>
<organism evidence="3 4">
    <name type="scientific">Hymenobacter psychrotolerans DSM 18569</name>
    <dbReference type="NCBI Taxonomy" id="1121959"/>
    <lineage>
        <taxon>Bacteria</taxon>
        <taxon>Pseudomonadati</taxon>
        <taxon>Bacteroidota</taxon>
        <taxon>Cytophagia</taxon>
        <taxon>Cytophagales</taxon>
        <taxon>Hymenobacteraceae</taxon>
        <taxon>Hymenobacter</taxon>
    </lineage>
</organism>
<keyword evidence="2" id="KW-0812">Transmembrane</keyword>
<gene>
    <name evidence="3" type="ORF">SAMN02746009_00621</name>
</gene>
<proteinExistence type="predicted"/>
<protein>
    <submittedName>
        <fullName evidence="3">Uncharacterized protein</fullName>
    </submittedName>
</protein>
<evidence type="ECO:0000313" key="3">
    <source>
        <dbReference type="EMBL" id="SHK28402.1"/>
    </source>
</evidence>
<dbReference type="Proteomes" id="UP000183947">
    <property type="component" value="Unassembled WGS sequence"/>
</dbReference>
<evidence type="ECO:0000256" key="1">
    <source>
        <dbReference type="SAM" id="MobiDB-lite"/>
    </source>
</evidence>
<reference evidence="4" key="1">
    <citation type="submission" date="2016-11" db="EMBL/GenBank/DDBJ databases">
        <authorList>
            <person name="Varghese N."/>
            <person name="Submissions S."/>
        </authorList>
    </citation>
    <scope>NUCLEOTIDE SEQUENCE [LARGE SCALE GENOMIC DNA]</scope>
    <source>
        <strain evidence="4">DSM 18569</strain>
    </source>
</reference>
<feature type="transmembrane region" description="Helical" evidence="2">
    <location>
        <begin position="20"/>
        <end position="37"/>
    </location>
</feature>
<feature type="transmembrane region" description="Helical" evidence="2">
    <location>
        <begin position="43"/>
        <end position="69"/>
    </location>
</feature>
<feature type="compositionally biased region" description="Low complexity" evidence="1">
    <location>
        <begin position="96"/>
        <end position="108"/>
    </location>
</feature>
<accession>A0A1M6R7H4</accession>
<sequence length="117" mass="13035">MKRPALTSFNYPLLLRRAGIIAAVSLGLALALVAYLFGVSDGFFGRLFGAFFVFFWLLSITFLGVVPFVSWATANWFGKDWAETAPEPNRKPRPSVATTTVRKPTRTVTRSEKNHNP</sequence>
<dbReference type="STRING" id="1121959.SAMN02746009_00621"/>
<dbReference type="RefSeq" id="WP_073281247.1">
    <property type="nucleotide sequence ID" value="NZ_FRAS01000002.1"/>
</dbReference>
<dbReference type="EMBL" id="FRAS01000002">
    <property type="protein sequence ID" value="SHK28402.1"/>
    <property type="molecule type" value="Genomic_DNA"/>
</dbReference>
<keyword evidence="2" id="KW-1133">Transmembrane helix</keyword>
<keyword evidence="2" id="KW-0472">Membrane</keyword>
<evidence type="ECO:0000313" key="4">
    <source>
        <dbReference type="Proteomes" id="UP000183947"/>
    </source>
</evidence>
<dbReference type="OrthoDB" id="894356at2"/>
<dbReference type="AlphaFoldDB" id="A0A1M6R7H4"/>
<keyword evidence="4" id="KW-1185">Reference proteome</keyword>